<dbReference type="AlphaFoldDB" id="A0A6S7KG29"/>
<gene>
    <name evidence="2" type="ORF">PACLA_8A022937</name>
</gene>
<dbReference type="Proteomes" id="UP001152795">
    <property type="component" value="Unassembled WGS sequence"/>
</dbReference>
<sequence length="154" mass="17807">MMTVHQYLNELVDTDVVREQILKHRPKLERLLSDYRPPLVEKISDFDLDVIEVSDGCAFRISARAFFEYEEEDFRGKCAHAFVPMCAVQWAKPPTNIERLPLPRTAPRHWQISVEKYEDAGVGENPREEYNSVQGSNDVTPTRQLLPDFETVTA</sequence>
<evidence type="ECO:0000313" key="2">
    <source>
        <dbReference type="EMBL" id="CAB4044455.1"/>
    </source>
</evidence>
<organism evidence="2 3">
    <name type="scientific">Paramuricea clavata</name>
    <name type="common">Red gorgonian</name>
    <name type="synonym">Violescent sea-whip</name>
    <dbReference type="NCBI Taxonomy" id="317549"/>
    <lineage>
        <taxon>Eukaryota</taxon>
        <taxon>Metazoa</taxon>
        <taxon>Cnidaria</taxon>
        <taxon>Anthozoa</taxon>
        <taxon>Octocorallia</taxon>
        <taxon>Malacalcyonacea</taxon>
        <taxon>Plexauridae</taxon>
        <taxon>Paramuricea</taxon>
    </lineage>
</organism>
<feature type="compositionally biased region" description="Polar residues" evidence="1">
    <location>
        <begin position="131"/>
        <end position="143"/>
    </location>
</feature>
<feature type="compositionally biased region" description="Basic and acidic residues" evidence="1">
    <location>
        <begin position="121"/>
        <end position="130"/>
    </location>
</feature>
<feature type="non-terminal residue" evidence="2">
    <location>
        <position position="1"/>
    </location>
</feature>
<dbReference type="EMBL" id="CACRXK020035028">
    <property type="protein sequence ID" value="CAB4044455.1"/>
    <property type="molecule type" value="Genomic_DNA"/>
</dbReference>
<protein>
    <submittedName>
        <fullName evidence="2">Uncharacterized protein</fullName>
    </submittedName>
</protein>
<reference evidence="2" key="1">
    <citation type="submission" date="2020-04" db="EMBL/GenBank/DDBJ databases">
        <authorList>
            <person name="Alioto T."/>
            <person name="Alioto T."/>
            <person name="Gomez Garrido J."/>
        </authorList>
    </citation>
    <scope>NUCLEOTIDE SEQUENCE</scope>
    <source>
        <strain evidence="2">A484AB</strain>
    </source>
</reference>
<name>A0A6S7KG29_PARCT</name>
<proteinExistence type="predicted"/>
<evidence type="ECO:0000256" key="1">
    <source>
        <dbReference type="SAM" id="MobiDB-lite"/>
    </source>
</evidence>
<keyword evidence="3" id="KW-1185">Reference proteome</keyword>
<comment type="caution">
    <text evidence="2">The sequence shown here is derived from an EMBL/GenBank/DDBJ whole genome shotgun (WGS) entry which is preliminary data.</text>
</comment>
<evidence type="ECO:0000313" key="3">
    <source>
        <dbReference type="Proteomes" id="UP001152795"/>
    </source>
</evidence>
<feature type="region of interest" description="Disordered" evidence="1">
    <location>
        <begin position="121"/>
        <end position="154"/>
    </location>
</feature>
<accession>A0A6S7KG29</accession>